<evidence type="ECO:0000256" key="4">
    <source>
        <dbReference type="ARBA" id="ARBA00022719"/>
    </source>
</evidence>
<evidence type="ECO:0000256" key="6">
    <source>
        <dbReference type="ARBA" id="ARBA00022827"/>
    </source>
</evidence>
<organism evidence="16 17">
    <name type="scientific">Neotabrizicola shimadae</name>
    <dbReference type="NCBI Taxonomy" id="2807096"/>
    <lineage>
        <taxon>Bacteria</taxon>
        <taxon>Pseudomonadati</taxon>
        <taxon>Pseudomonadota</taxon>
        <taxon>Alphaproteobacteria</taxon>
        <taxon>Rhodobacterales</taxon>
        <taxon>Paracoccaceae</taxon>
        <taxon>Neotabrizicola</taxon>
    </lineage>
</organism>
<dbReference type="Gene3D" id="3.50.50.100">
    <property type="match status" value="1"/>
</dbReference>
<evidence type="ECO:0000256" key="11">
    <source>
        <dbReference type="ARBA" id="ARBA00060891"/>
    </source>
</evidence>
<dbReference type="EC" id="1.8.5.4" evidence="12"/>
<dbReference type="InterPro" id="IPR023753">
    <property type="entry name" value="FAD/NAD-binding_dom"/>
</dbReference>
<keyword evidence="8" id="KW-0472">Membrane</keyword>
<dbReference type="EMBL" id="CP069370">
    <property type="protein sequence ID" value="QYZ70455.1"/>
    <property type="molecule type" value="Genomic_DNA"/>
</dbReference>
<keyword evidence="4" id="KW-0874">Quinone</keyword>
<evidence type="ECO:0000256" key="5">
    <source>
        <dbReference type="ARBA" id="ARBA00022741"/>
    </source>
</evidence>
<dbReference type="GO" id="GO:0003955">
    <property type="term" value="F:NAD(P)H dehydrogenase (quinone) activity"/>
    <property type="evidence" value="ECO:0007669"/>
    <property type="project" value="TreeGrafter"/>
</dbReference>
<gene>
    <name evidence="16" type="ORF">JO391_02710</name>
</gene>
<comment type="similarity">
    <text evidence="11">Belongs to the SQRD family.</text>
</comment>
<comment type="subcellular location">
    <subcellularLocation>
        <location evidence="2">Membrane</location>
        <topology evidence="2">Peripheral membrane protein</topology>
    </subcellularLocation>
</comment>
<evidence type="ECO:0000256" key="8">
    <source>
        <dbReference type="ARBA" id="ARBA00023136"/>
    </source>
</evidence>
<dbReference type="GO" id="GO:0000166">
    <property type="term" value="F:nucleotide binding"/>
    <property type="evidence" value="ECO:0007669"/>
    <property type="project" value="UniProtKB-KW"/>
</dbReference>
<keyword evidence="6" id="KW-0274">FAD</keyword>
<protein>
    <recommendedName>
        <fullName evidence="13">Sulfide-quinone reductase</fullName>
        <ecNumber evidence="12">1.8.5.4</ecNumber>
    </recommendedName>
    <alternativeName>
        <fullName evidence="14">Sulfide:quinone oxidoreductase</fullName>
    </alternativeName>
</protein>
<dbReference type="FunFam" id="3.50.50.100:FF:000017">
    <property type="entry name" value="Sulfide-quinone reductase"/>
    <property type="match status" value="1"/>
</dbReference>
<evidence type="ECO:0000259" key="15">
    <source>
        <dbReference type="Pfam" id="PF07992"/>
    </source>
</evidence>
<accession>A0A8G0ZXD9</accession>
<sequence>MAHVVVLGAGLGGAIMAYEMKDQLRKEDTITVVTKDPVYHFVPSNPWVAVGWRDRDDISIDLAPTMRKKGIDFKPVAAQKLHPDENRIELVDGSSVSYDYLIIATGPELAFDEIEGFGPHGGHTQSVCHIDHALKAKDAFEQLLKKPGPVIIGAAQGASCFGPAYEFTFILETALRRAKVRDKVPMTFVTAEPYVGHLGLDGVGDTKGLLESEMRAKHIKWMTSTKVTKVEDGKMHVQEIAEDGSVKSEKELPFAFSMMLPAFRGIKAVSGIEGLSNPRGFTIVDKHQQNPKYRNIFAVGVCVAIPPMGPTPVPCGVPKTGFMIESMVTATAHNIGNILRGREPDQVGTWNAVCLADFGDSGIAFVAQPQIPPRNVNWSSSGKWVHLAKIGFEKYFIRKIRKGQSEPFYESLALKSLGIDKLKETTTG</sequence>
<evidence type="ECO:0000313" key="17">
    <source>
        <dbReference type="Proteomes" id="UP000826300"/>
    </source>
</evidence>
<dbReference type="Pfam" id="PF07992">
    <property type="entry name" value="Pyr_redox_2"/>
    <property type="match status" value="1"/>
</dbReference>
<evidence type="ECO:0000256" key="10">
    <source>
        <dbReference type="ARBA" id="ARBA00054727"/>
    </source>
</evidence>
<name>A0A8G0ZXD9_9RHOB</name>
<dbReference type="PANTHER" id="PTHR42913:SF6">
    <property type="entry name" value="SULFIDE-QUINONE REDUCTASE"/>
    <property type="match status" value="1"/>
</dbReference>
<evidence type="ECO:0000256" key="2">
    <source>
        <dbReference type="ARBA" id="ARBA00004170"/>
    </source>
</evidence>
<dbReference type="SUPFAM" id="SSF51905">
    <property type="entry name" value="FAD/NAD(P)-binding domain"/>
    <property type="match status" value="2"/>
</dbReference>
<evidence type="ECO:0000256" key="1">
    <source>
        <dbReference type="ARBA" id="ARBA00001974"/>
    </source>
</evidence>
<dbReference type="PANTHER" id="PTHR42913">
    <property type="entry name" value="APOPTOSIS-INDUCING FACTOR 1"/>
    <property type="match status" value="1"/>
</dbReference>
<evidence type="ECO:0000256" key="3">
    <source>
        <dbReference type="ARBA" id="ARBA00022630"/>
    </source>
</evidence>
<evidence type="ECO:0000256" key="13">
    <source>
        <dbReference type="ARBA" id="ARBA00071264"/>
    </source>
</evidence>
<evidence type="ECO:0000256" key="12">
    <source>
        <dbReference type="ARBA" id="ARBA00066453"/>
    </source>
</evidence>
<dbReference type="InterPro" id="IPR051169">
    <property type="entry name" value="NADH-Q_oxidoreductase"/>
</dbReference>
<dbReference type="AlphaFoldDB" id="A0A8G0ZXD9"/>
<dbReference type="GO" id="GO:0048038">
    <property type="term" value="F:quinone binding"/>
    <property type="evidence" value="ECO:0007669"/>
    <property type="project" value="UniProtKB-KW"/>
</dbReference>
<evidence type="ECO:0000256" key="14">
    <source>
        <dbReference type="ARBA" id="ARBA00081101"/>
    </source>
</evidence>
<dbReference type="GO" id="GO:0070224">
    <property type="term" value="F:sulfide:quinone oxidoreductase activity"/>
    <property type="evidence" value="ECO:0007669"/>
    <property type="project" value="UniProtKB-EC"/>
</dbReference>
<keyword evidence="3" id="KW-0285">Flavoprotein</keyword>
<evidence type="ECO:0000313" key="16">
    <source>
        <dbReference type="EMBL" id="QYZ70455.1"/>
    </source>
</evidence>
<keyword evidence="7" id="KW-0560">Oxidoreductase</keyword>
<comment type="cofactor">
    <cofactor evidence="1">
        <name>FAD</name>
        <dbReference type="ChEBI" id="CHEBI:57692"/>
    </cofactor>
</comment>
<dbReference type="KEGG" id="nsm:JO391_02710"/>
<reference evidence="16" key="1">
    <citation type="submission" date="2021-02" db="EMBL/GenBank/DDBJ databases">
        <title>Rhodobacter shimadae sp. nov., an aerobic anoxygenic phototrophic bacterium isolated from a hot spring.</title>
        <authorList>
            <person name="Muramatsu S."/>
            <person name="Haruta S."/>
            <person name="Hirose S."/>
            <person name="Hanada S."/>
        </authorList>
    </citation>
    <scope>NUCLEOTIDE SEQUENCE</scope>
    <source>
        <strain evidence="16">N10</strain>
    </source>
</reference>
<evidence type="ECO:0000256" key="9">
    <source>
        <dbReference type="ARBA" id="ARBA00050821"/>
    </source>
</evidence>
<keyword evidence="17" id="KW-1185">Reference proteome</keyword>
<keyword evidence="5" id="KW-0547">Nucleotide-binding</keyword>
<dbReference type="GO" id="GO:0016020">
    <property type="term" value="C:membrane"/>
    <property type="evidence" value="ECO:0007669"/>
    <property type="project" value="UniProtKB-SubCell"/>
</dbReference>
<evidence type="ECO:0000256" key="7">
    <source>
        <dbReference type="ARBA" id="ARBA00023002"/>
    </source>
</evidence>
<comment type="function">
    <text evidence="10">Catalyzes the oxidation of hydrogen sulfide, with the help of a quinone. Consecutive reaction cycles lead to the accumulation of a polysulfide product on the active site Cys residues; these products are released when they exceed a critical length, typically as cyclooctasulfur.</text>
</comment>
<dbReference type="GO" id="GO:0019646">
    <property type="term" value="P:aerobic electron transport chain"/>
    <property type="evidence" value="ECO:0007669"/>
    <property type="project" value="TreeGrafter"/>
</dbReference>
<proteinExistence type="inferred from homology"/>
<dbReference type="RefSeq" id="WP_220662672.1">
    <property type="nucleotide sequence ID" value="NZ_CP069370.1"/>
</dbReference>
<dbReference type="Proteomes" id="UP000826300">
    <property type="component" value="Chromosome"/>
</dbReference>
<feature type="domain" description="FAD/NAD(P)-binding" evidence="15">
    <location>
        <begin position="3"/>
        <end position="307"/>
    </location>
</feature>
<dbReference type="InterPro" id="IPR036188">
    <property type="entry name" value="FAD/NAD-bd_sf"/>
</dbReference>
<comment type="catalytic activity">
    <reaction evidence="9">
        <text>n a quinone + n hydrogen sulfide + n H(+) = polysulfur(n-2) + n a quinol</text>
        <dbReference type="Rhea" id="RHEA:30239"/>
        <dbReference type="Rhea" id="RHEA-COMP:19475"/>
        <dbReference type="ChEBI" id="CHEBI:15378"/>
        <dbReference type="ChEBI" id="CHEBI:17909"/>
        <dbReference type="ChEBI" id="CHEBI:24646"/>
        <dbReference type="ChEBI" id="CHEBI:29919"/>
        <dbReference type="ChEBI" id="CHEBI:132124"/>
        <dbReference type="EC" id="1.8.5.4"/>
    </reaction>
</comment>